<evidence type="ECO:0000313" key="2">
    <source>
        <dbReference type="EMBL" id="RPA72263.1"/>
    </source>
</evidence>
<feature type="region of interest" description="Disordered" evidence="1">
    <location>
        <begin position="1"/>
        <end position="20"/>
    </location>
</feature>
<dbReference type="AlphaFoldDB" id="A0A3N4HD86"/>
<organism evidence="2 3">
    <name type="scientific">Ascobolus immersus RN42</name>
    <dbReference type="NCBI Taxonomy" id="1160509"/>
    <lineage>
        <taxon>Eukaryota</taxon>
        <taxon>Fungi</taxon>
        <taxon>Dikarya</taxon>
        <taxon>Ascomycota</taxon>
        <taxon>Pezizomycotina</taxon>
        <taxon>Pezizomycetes</taxon>
        <taxon>Pezizales</taxon>
        <taxon>Ascobolaceae</taxon>
        <taxon>Ascobolus</taxon>
    </lineage>
</organism>
<protein>
    <submittedName>
        <fullName evidence="2">Uncharacterized protein</fullName>
    </submittedName>
</protein>
<dbReference type="EMBL" id="ML119869">
    <property type="protein sequence ID" value="RPA72263.1"/>
    <property type="molecule type" value="Genomic_DNA"/>
</dbReference>
<gene>
    <name evidence="2" type="ORF">BJ508DRAFT_335208</name>
</gene>
<proteinExistence type="predicted"/>
<reference evidence="2 3" key="1">
    <citation type="journal article" date="2018" name="Nat. Ecol. Evol.">
        <title>Pezizomycetes genomes reveal the molecular basis of ectomycorrhizal truffle lifestyle.</title>
        <authorList>
            <person name="Murat C."/>
            <person name="Payen T."/>
            <person name="Noel B."/>
            <person name="Kuo A."/>
            <person name="Morin E."/>
            <person name="Chen J."/>
            <person name="Kohler A."/>
            <person name="Krizsan K."/>
            <person name="Balestrini R."/>
            <person name="Da Silva C."/>
            <person name="Montanini B."/>
            <person name="Hainaut M."/>
            <person name="Levati E."/>
            <person name="Barry K.W."/>
            <person name="Belfiori B."/>
            <person name="Cichocki N."/>
            <person name="Clum A."/>
            <person name="Dockter R.B."/>
            <person name="Fauchery L."/>
            <person name="Guy J."/>
            <person name="Iotti M."/>
            <person name="Le Tacon F."/>
            <person name="Lindquist E.A."/>
            <person name="Lipzen A."/>
            <person name="Malagnac F."/>
            <person name="Mello A."/>
            <person name="Molinier V."/>
            <person name="Miyauchi S."/>
            <person name="Poulain J."/>
            <person name="Riccioni C."/>
            <person name="Rubini A."/>
            <person name="Sitrit Y."/>
            <person name="Splivallo R."/>
            <person name="Traeger S."/>
            <person name="Wang M."/>
            <person name="Zifcakova L."/>
            <person name="Wipf D."/>
            <person name="Zambonelli A."/>
            <person name="Paolocci F."/>
            <person name="Nowrousian M."/>
            <person name="Ottonello S."/>
            <person name="Baldrian P."/>
            <person name="Spatafora J.W."/>
            <person name="Henrissat B."/>
            <person name="Nagy L.G."/>
            <person name="Aury J.M."/>
            <person name="Wincker P."/>
            <person name="Grigoriev I.V."/>
            <person name="Bonfante P."/>
            <person name="Martin F.M."/>
        </authorList>
    </citation>
    <scope>NUCLEOTIDE SEQUENCE [LARGE SCALE GENOMIC DNA]</scope>
    <source>
        <strain evidence="2 3">RN42</strain>
    </source>
</reference>
<keyword evidence="3" id="KW-1185">Reference proteome</keyword>
<sequence length="180" mass="20525">MPVKRSTTRPVASKPPAYTPPVDDIAAQLEAHIASINDADPNAAFERQELTRSLREYLRVKNSFRDADERIGINALEYSEMTENEKRLTVLRDYHLHNPNVSEDELVNWRAVMAAYSSGLLDLKDKKAPNEVALFWNGRLIQSWHVQGNNELEKWAEYKKMWGGKAWVEKASLMGSPSTI</sequence>
<accession>A0A3N4HD86</accession>
<evidence type="ECO:0000313" key="3">
    <source>
        <dbReference type="Proteomes" id="UP000275078"/>
    </source>
</evidence>
<name>A0A3N4HD86_ASCIM</name>
<dbReference type="Proteomes" id="UP000275078">
    <property type="component" value="Unassembled WGS sequence"/>
</dbReference>
<evidence type="ECO:0000256" key="1">
    <source>
        <dbReference type="SAM" id="MobiDB-lite"/>
    </source>
</evidence>